<dbReference type="Gene3D" id="2.30.29.30">
    <property type="entry name" value="Pleckstrin-homology domain (PH domain)/Phosphotyrosine-binding domain (PTB)"/>
    <property type="match status" value="1"/>
</dbReference>
<dbReference type="InParanoid" id="A0A6P6XWR3"/>
<dbReference type="Pfam" id="PF13516">
    <property type="entry name" value="LRR_6"/>
    <property type="match status" value="3"/>
</dbReference>
<keyword evidence="6" id="KW-0433">Leucine-rich repeat</keyword>
<dbReference type="PANTHER" id="PTHR24112:SF66">
    <property type="entry name" value="LEUCINE-RICH REPEAT, ISOFORM F"/>
    <property type="match status" value="1"/>
</dbReference>
<dbReference type="GO" id="GO:0005886">
    <property type="term" value="C:plasma membrane"/>
    <property type="evidence" value="ECO:0007669"/>
    <property type="project" value="UniProtKB-SubCell"/>
</dbReference>
<feature type="region of interest" description="Disordered" evidence="9">
    <location>
        <begin position="1348"/>
        <end position="1370"/>
    </location>
</feature>
<evidence type="ECO:0000256" key="3">
    <source>
        <dbReference type="ARBA" id="ARBA00007298"/>
    </source>
</evidence>
<feature type="region of interest" description="Disordered" evidence="9">
    <location>
        <begin position="1174"/>
        <end position="1198"/>
    </location>
</feature>
<proteinExistence type="inferred from homology"/>
<dbReference type="SMART" id="SM00368">
    <property type="entry name" value="LRR_RI"/>
    <property type="match status" value="6"/>
</dbReference>
<feature type="compositionally biased region" description="Low complexity" evidence="9">
    <location>
        <begin position="1491"/>
        <end position="1500"/>
    </location>
</feature>
<feature type="compositionally biased region" description="Low complexity" evidence="9">
    <location>
        <begin position="15"/>
        <end position="36"/>
    </location>
</feature>
<feature type="compositionally biased region" description="Low complexity" evidence="9">
    <location>
        <begin position="1061"/>
        <end position="1073"/>
    </location>
</feature>
<evidence type="ECO:0000256" key="2">
    <source>
        <dbReference type="ARBA" id="ARBA00004496"/>
    </source>
</evidence>
<dbReference type="GO" id="GO:0005737">
    <property type="term" value="C:cytoplasm"/>
    <property type="evidence" value="ECO:0007669"/>
    <property type="project" value="UniProtKB-SubCell"/>
</dbReference>
<evidence type="ECO:0000256" key="1">
    <source>
        <dbReference type="ARBA" id="ARBA00004236"/>
    </source>
</evidence>
<dbReference type="InterPro" id="IPR041245">
    <property type="entry name" value="CARMIL_PH"/>
</dbReference>
<accession>A0A6P6XWR3</accession>
<evidence type="ECO:0000256" key="4">
    <source>
        <dbReference type="ARBA" id="ARBA00022475"/>
    </source>
</evidence>
<feature type="region of interest" description="Disordered" evidence="9">
    <location>
        <begin position="1418"/>
        <end position="1442"/>
    </location>
</feature>
<comment type="subcellular location">
    <subcellularLocation>
        <location evidence="1">Cell membrane</location>
    </subcellularLocation>
    <subcellularLocation>
        <location evidence="2">Cytoplasm</location>
    </subcellularLocation>
</comment>
<evidence type="ECO:0000259" key="11">
    <source>
        <dbReference type="Pfam" id="PF17888"/>
    </source>
</evidence>
<reference evidence="13" key="1">
    <citation type="submission" date="2025-08" db="UniProtKB">
        <authorList>
            <consortium name="RefSeq"/>
        </authorList>
    </citation>
    <scope>IDENTIFICATION</scope>
    <source>
        <strain evidence="13">Airmid</strain>
    </source>
</reference>
<keyword evidence="4" id="KW-1003">Cell membrane</keyword>
<feature type="domain" description="CARMIL C-terminal" evidence="10">
    <location>
        <begin position="989"/>
        <end position="1269"/>
    </location>
</feature>
<feature type="compositionally biased region" description="Low complexity" evidence="9">
    <location>
        <begin position="1174"/>
        <end position="1190"/>
    </location>
</feature>
<feature type="region of interest" description="Disordered" evidence="9">
    <location>
        <begin position="1454"/>
        <end position="1526"/>
    </location>
</feature>
<dbReference type="KEGG" id="dpte:113790833"/>
<dbReference type="Pfam" id="PF16000">
    <property type="entry name" value="CARMIL_C"/>
    <property type="match status" value="1"/>
</dbReference>
<evidence type="ECO:0000259" key="10">
    <source>
        <dbReference type="Pfam" id="PF16000"/>
    </source>
</evidence>
<gene>
    <name evidence="13" type="primary">LOC113790833</name>
</gene>
<sequence>MVNNLSSTVTIMTTTMASTTPPPSITTNINQQQQQQPKSGSIKRNNQAMMNITKEIEEHVSNMIGPNIKLTHKAMLKLELKTDKFENRLLIFTQYRLFIFTVKGGGSSTKLEHSYNLIDINHIESRQSDRLIIGFRSIDSKHPYCFHSCDPNQEEINLIICHLVSSLKTLFPYMPFESFIKRFIVEPKQRLDNIYEYVQLMEERLRFRSHDHPCGGFSNQYACFCDYYGVPYREEVARDIDTIYAAHNHTELSILDFEHLDLKDLQPLIAALTYNGYFTKFRVSNVKIVNSSQSGSDQLCELIVNLVRRSTKLEEIYLDNTGIRADFVNKLFQAMLLNNQTSIQYIDLSNNTIEDKGLKNMTAFVAKSFHMANSMMMNNSSEDLSSASLSLLNFSTCSNPIQSQQQSNNSNNNTITSSAKLMYKGLVHLNLSHCGITSKGISELSESLYLNKSMFSTLTYLNLSDNCFKDDLSKLYNFLAQPNNIAHLDLSGTDCNLESVFGALLHGCTNNLVHLNLSRNQFSGKKSSHKDLIVPVSIKKFFSTAIFLRTLDLSHNRLPTDALKAILLGLACNESASNLRINLSSNEFRSNGAAVLELCLADIRCVSGLDLSDNGLDMDLIQVIGAIAKNKSIKYLSIGRNFNNIKAKHLPKVLDAFSTLLQDPDCSIESLLLVDSKLRAEISIILDALGSNQSLITIDISGNLMGLLGAKTLAKTLQINNHMETIYLDRNLIPTAGFFDIAYALERNYTLKYLPIPIQDLQAAMMKMPERTEIAMNKIQEFIRRNNLPQTAAVRNMRLHNLQNSHFIVDNNLFVKIDKIAIQLQNLIREKSPLYQQNRKPSLDSIDISTHSNQDKTITVDDFCMTNENYIGRIENLLNDVRNMRSLYSKVQEVYAHTTQTMNGLSSSSSINDSYGRRFSSIAISRPIEATILEFSRELKSSFEGQVVSVSELIIQCIKDEFPNVFFHSQHLEGDLRELYKNSININSTQSLIPPMEYFQVCLTEAVGTQWSIKLEQILNTIASQICNKVLIEINRCLMNTQKMIDSCDLKSRTNAINLNNNHHVHSNGNSNGPSIRSLTPSDLRSQTLIESYCSSQDSNDLLSLSKHDNDQQMMDSDSDNAIWLAWLNLATPKLGNSQKRQNVYIRKLRPQSVLDGDIIVTNEDDFTDLMINRNDQSQSNDNNNANNDSIHQTKPNLHLTKMRPRNRKIRAPTRVTIVDSKTTANKDQQIVDNNPIGSKLDEGLDNFFPSLSLMNNSSSSNVSIESKEIDQTIQQNYQLQPNKPQPQPRKILRKLGFKSQSEQQQSIDKQAMIKQNEELIFSNSPIIFGNRRVATAGSGGEHVSICSDSNDVHHTGGSRVHSPLPSASGDIQQHNELLAEMKAIQEKRSYNSTPVSNEQLTFASTLEKKSSIENIDDDKSSIISQQQQSSDDTSTTNNSTSISVAKRATIFGDLHKSPSKHSISSPTEENNEIIGSKENHIANSNNQNKSTTTSTTSSSRQRPKSMVGMLGAKFELSLMNSNSNK</sequence>
<dbReference type="GO" id="GO:0034315">
    <property type="term" value="P:regulation of Arp2/3 complex-mediated actin nucleation"/>
    <property type="evidence" value="ECO:0007669"/>
    <property type="project" value="TreeGrafter"/>
</dbReference>
<dbReference type="PANTHER" id="PTHR24112">
    <property type="entry name" value="LEUCINE-RICH REPEAT, ISOFORM F-RELATED"/>
    <property type="match status" value="1"/>
</dbReference>
<evidence type="ECO:0000256" key="9">
    <source>
        <dbReference type="SAM" id="MobiDB-lite"/>
    </source>
</evidence>
<evidence type="ECO:0000256" key="5">
    <source>
        <dbReference type="ARBA" id="ARBA00022490"/>
    </source>
</evidence>
<feature type="compositionally biased region" description="Low complexity" evidence="9">
    <location>
        <begin position="1422"/>
        <end position="1442"/>
    </location>
</feature>
<feature type="domain" description="CARMIL pleckstrin homology" evidence="11">
    <location>
        <begin position="73"/>
        <end position="172"/>
    </location>
</feature>
<dbReference type="InterPro" id="IPR051279">
    <property type="entry name" value="PP1-Reg/Actin-Interact_Protein"/>
</dbReference>
<dbReference type="InterPro" id="IPR011993">
    <property type="entry name" value="PH-like_dom_sf"/>
</dbReference>
<dbReference type="FunCoup" id="A0A6P6XWR3">
    <property type="interactions" value="272"/>
</dbReference>
<dbReference type="OMA" id="QSCDPNQ"/>
<feature type="region of interest" description="Disordered" evidence="9">
    <location>
        <begin position="1061"/>
        <end position="1080"/>
    </location>
</feature>
<feature type="region of interest" description="Disordered" evidence="9">
    <location>
        <begin position="15"/>
        <end position="45"/>
    </location>
</feature>
<dbReference type="RefSeq" id="XP_027196344.1">
    <property type="nucleotide sequence ID" value="XM_027340543.1"/>
</dbReference>
<keyword evidence="8" id="KW-0472">Membrane</keyword>
<dbReference type="SUPFAM" id="SSF52047">
    <property type="entry name" value="RNI-like"/>
    <property type="match status" value="2"/>
</dbReference>
<keyword evidence="12" id="KW-1185">Reference proteome</keyword>
<dbReference type="Pfam" id="PF17888">
    <property type="entry name" value="Carm_PH"/>
    <property type="match status" value="1"/>
</dbReference>
<protein>
    <submittedName>
        <fullName evidence="13">F-actin-uncapping protein LRRC16A-like isoform X1</fullName>
    </submittedName>
</protein>
<evidence type="ECO:0000313" key="13">
    <source>
        <dbReference type="RefSeq" id="XP_027196344.1"/>
    </source>
</evidence>
<dbReference type="InterPro" id="IPR031943">
    <property type="entry name" value="CARMIL_C"/>
</dbReference>
<dbReference type="InterPro" id="IPR001611">
    <property type="entry name" value="Leu-rich_rpt"/>
</dbReference>
<name>A0A6P6XWR3_DERPT</name>
<keyword evidence="7" id="KW-0677">Repeat</keyword>
<organism evidence="12 13">
    <name type="scientific">Dermatophagoides pteronyssinus</name>
    <name type="common">European house dust mite</name>
    <dbReference type="NCBI Taxonomy" id="6956"/>
    <lineage>
        <taxon>Eukaryota</taxon>
        <taxon>Metazoa</taxon>
        <taxon>Ecdysozoa</taxon>
        <taxon>Arthropoda</taxon>
        <taxon>Chelicerata</taxon>
        <taxon>Arachnida</taxon>
        <taxon>Acari</taxon>
        <taxon>Acariformes</taxon>
        <taxon>Sarcoptiformes</taxon>
        <taxon>Astigmata</taxon>
        <taxon>Psoroptidia</taxon>
        <taxon>Analgoidea</taxon>
        <taxon>Pyroglyphidae</taxon>
        <taxon>Dermatophagoidinae</taxon>
        <taxon>Dermatophagoides</taxon>
    </lineage>
</organism>
<evidence type="ECO:0000313" key="12">
    <source>
        <dbReference type="Proteomes" id="UP000515146"/>
    </source>
</evidence>
<dbReference type="InterPro" id="IPR032675">
    <property type="entry name" value="LRR_dom_sf"/>
</dbReference>
<evidence type="ECO:0000256" key="7">
    <source>
        <dbReference type="ARBA" id="ARBA00022737"/>
    </source>
</evidence>
<evidence type="ECO:0000256" key="6">
    <source>
        <dbReference type="ARBA" id="ARBA00022614"/>
    </source>
</evidence>
<comment type="similarity">
    <text evidence="3">Belongs to the CARMIL family.</text>
</comment>
<dbReference type="GO" id="GO:0030027">
    <property type="term" value="C:lamellipodium"/>
    <property type="evidence" value="ECO:0007669"/>
    <property type="project" value="TreeGrafter"/>
</dbReference>
<evidence type="ECO:0000256" key="8">
    <source>
        <dbReference type="ARBA" id="ARBA00023136"/>
    </source>
</evidence>
<dbReference type="GO" id="GO:0016477">
    <property type="term" value="P:cell migration"/>
    <property type="evidence" value="ECO:0007669"/>
    <property type="project" value="TreeGrafter"/>
</dbReference>
<dbReference type="Proteomes" id="UP000515146">
    <property type="component" value="Unplaced"/>
</dbReference>
<dbReference type="OrthoDB" id="18598at2759"/>
<keyword evidence="5" id="KW-0963">Cytoplasm</keyword>
<dbReference type="Gene3D" id="3.80.10.10">
    <property type="entry name" value="Ribonuclease Inhibitor"/>
    <property type="match status" value="1"/>
</dbReference>